<dbReference type="RefSeq" id="WP_037256323.1">
    <property type="nucleotide sequence ID" value="NZ_QHKI01000009.1"/>
</dbReference>
<evidence type="ECO:0000313" key="3">
    <source>
        <dbReference type="Proteomes" id="UP000287547"/>
    </source>
</evidence>
<dbReference type="SUPFAM" id="SSF53474">
    <property type="entry name" value="alpha/beta-Hydrolases"/>
    <property type="match status" value="1"/>
</dbReference>
<dbReference type="PANTHER" id="PTHR48098:SF1">
    <property type="entry name" value="DIACYLGLYCEROL ACYLTRANSFERASE_MYCOLYLTRANSFERASE AG85A"/>
    <property type="match status" value="1"/>
</dbReference>
<keyword evidence="1" id="KW-0732">Signal</keyword>
<feature type="signal peptide" evidence="1">
    <location>
        <begin position="1"/>
        <end position="29"/>
    </location>
</feature>
<sequence length="337" mass="37092">MFRRIRHPVRVVAAIALVLPAVLVTSAAAAEVGAPVRHSGGHARVISEEHVGQRLVDLTISSAALGQNATVRLLTPDGWGRRGPDQRWPVLYLLHGVAGSHADWTNDSDVEDIPELRDVLVVMPDADAGFYHNWWNYGAGGPPAWETFHLDELRQILEQGYGAGTRRAVAGLSMGGLGALFYAARRPGMFRAAASYSGLVHLLHPDWVESFYATVDEAQQAGFDLFRLWGDPVRQRQVWQAHDPYYLAGRLRHTPVFLSCGDGSPGPFDPPSAPADEEVLLMEMNRLTADRLNRAGAPLTTDFYGPGTHTPAYWERALHRSLPMLLRALRPGHLSPR</sequence>
<dbReference type="Pfam" id="PF00756">
    <property type="entry name" value="Esterase"/>
    <property type="match status" value="1"/>
</dbReference>
<dbReference type="OrthoDB" id="4510758at2"/>
<name>A0A428ZDV9_KIBAR</name>
<dbReference type="GO" id="GO:0016747">
    <property type="term" value="F:acyltransferase activity, transferring groups other than amino-acyl groups"/>
    <property type="evidence" value="ECO:0007669"/>
    <property type="project" value="TreeGrafter"/>
</dbReference>
<evidence type="ECO:0000256" key="1">
    <source>
        <dbReference type="SAM" id="SignalP"/>
    </source>
</evidence>
<dbReference type="InterPro" id="IPR050583">
    <property type="entry name" value="Mycobacterial_A85_antigen"/>
</dbReference>
<evidence type="ECO:0000313" key="2">
    <source>
        <dbReference type="EMBL" id="RSM86249.1"/>
    </source>
</evidence>
<dbReference type="EMBL" id="QHKI01000009">
    <property type="protein sequence ID" value="RSM86249.1"/>
    <property type="molecule type" value="Genomic_DNA"/>
</dbReference>
<dbReference type="InterPro" id="IPR029058">
    <property type="entry name" value="AB_hydrolase_fold"/>
</dbReference>
<protein>
    <submittedName>
        <fullName evidence="2">Esterase family protein</fullName>
    </submittedName>
</protein>
<proteinExistence type="predicted"/>
<reference evidence="2 3" key="1">
    <citation type="submission" date="2018-05" db="EMBL/GenBank/DDBJ databases">
        <title>Evolution of GPA BGCs.</title>
        <authorList>
            <person name="Waglechner N."/>
            <person name="Wright G.D."/>
        </authorList>
    </citation>
    <scope>NUCLEOTIDE SEQUENCE [LARGE SCALE GENOMIC DNA]</scope>
    <source>
        <strain evidence="2 3">A82846</strain>
    </source>
</reference>
<dbReference type="Gene3D" id="3.40.50.1820">
    <property type="entry name" value="alpha/beta hydrolase"/>
    <property type="match status" value="1"/>
</dbReference>
<feature type="chain" id="PRO_5038555513" evidence="1">
    <location>
        <begin position="30"/>
        <end position="337"/>
    </location>
</feature>
<gene>
    <name evidence="2" type="ORF">DMH04_13820</name>
</gene>
<organism evidence="2 3">
    <name type="scientific">Kibdelosporangium aridum</name>
    <dbReference type="NCBI Taxonomy" id="2030"/>
    <lineage>
        <taxon>Bacteria</taxon>
        <taxon>Bacillati</taxon>
        <taxon>Actinomycetota</taxon>
        <taxon>Actinomycetes</taxon>
        <taxon>Pseudonocardiales</taxon>
        <taxon>Pseudonocardiaceae</taxon>
        <taxon>Kibdelosporangium</taxon>
    </lineage>
</organism>
<accession>A0A428ZDV9</accession>
<dbReference type="InterPro" id="IPR000801">
    <property type="entry name" value="Esterase-like"/>
</dbReference>
<dbReference type="Proteomes" id="UP000287547">
    <property type="component" value="Unassembled WGS sequence"/>
</dbReference>
<dbReference type="AlphaFoldDB" id="A0A428ZDV9"/>
<dbReference type="PANTHER" id="PTHR48098">
    <property type="entry name" value="ENTEROCHELIN ESTERASE-RELATED"/>
    <property type="match status" value="1"/>
</dbReference>
<comment type="caution">
    <text evidence="2">The sequence shown here is derived from an EMBL/GenBank/DDBJ whole genome shotgun (WGS) entry which is preliminary data.</text>
</comment>